<dbReference type="EMBL" id="CACVKT020008775">
    <property type="protein sequence ID" value="CAC5417602.1"/>
    <property type="molecule type" value="Genomic_DNA"/>
</dbReference>
<dbReference type="AlphaFoldDB" id="A0A6J8ED71"/>
<feature type="transmembrane region" description="Helical" evidence="1">
    <location>
        <begin position="161"/>
        <end position="186"/>
    </location>
</feature>
<proteinExistence type="predicted"/>
<evidence type="ECO:0000313" key="3">
    <source>
        <dbReference type="Proteomes" id="UP000507470"/>
    </source>
</evidence>
<sequence>MFFYFAVIQHVQGEHDWIVNEKVSGYGDNLTLFCLIDDCCTKEAGWVKFGPYYETIFLDVRNSKNYTSTDKYAATTNSTGFSLVIKNIQREDINIEYSCVHGFDKSRKKVLLHTDAFREAQLKKKDVSGMNVVETKQDIHNVVNKLFFLISDDETRSELPVVGIIIGSLMGSFIILVAVVVLTLILKRYKSRRKRYGEITQAVAKSSKKDLGVNLLDEGEEMIERQYETTSVSDAESSNKDRCARVNVLEGKEEREELVNWPTIVTANIDGEITQPVAKSSKKDLGVNLLNEGEEMIEQQYETTSVSDGEITQPVAKSSEKDLGVNLLNEGEEMIERQYETTSVSDTESTNKDRCARVNVLEGKEEREELVNWPTIVTDYVADIVIIHTEEKHQMQGVESYKCHLEQLSEEMGSSHIIIKLFEDVFSYEQMSSGVEIQTVLAKCHYVFVYISKKFFVSKLKRFGINECWIKDALEKQEAKKRIKILSGDADGKRYVWDRESTKLYSKFKVHDDARNIRSGIMWLRWCDKNTGTQMDEILKCQIRKQINTTKM</sequence>
<organism evidence="2 3">
    <name type="scientific">Mytilus coruscus</name>
    <name type="common">Sea mussel</name>
    <dbReference type="NCBI Taxonomy" id="42192"/>
    <lineage>
        <taxon>Eukaryota</taxon>
        <taxon>Metazoa</taxon>
        <taxon>Spiralia</taxon>
        <taxon>Lophotrochozoa</taxon>
        <taxon>Mollusca</taxon>
        <taxon>Bivalvia</taxon>
        <taxon>Autobranchia</taxon>
        <taxon>Pteriomorphia</taxon>
        <taxon>Mytilida</taxon>
        <taxon>Mytiloidea</taxon>
        <taxon>Mytilidae</taxon>
        <taxon>Mytilinae</taxon>
        <taxon>Mytilus</taxon>
    </lineage>
</organism>
<keyword evidence="1" id="KW-0812">Transmembrane</keyword>
<gene>
    <name evidence="2" type="ORF">MCOR_50096</name>
</gene>
<keyword evidence="1" id="KW-1133">Transmembrane helix</keyword>
<keyword evidence="1" id="KW-0472">Membrane</keyword>
<dbReference type="Proteomes" id="UP000507470">
    <property type="component" value="Unassembled WGS sequence"/>
</dbReference>
<reference evidence="2 3" key="1">
    <citation type="submission" date="2020-06" db="EMBL/GenBank/DDBJ databases">
        <authorList>
            <person name="Li R."/>
            <person name="Bekaert M."/>
        </authorList>
    </citation>
    <scope>NUCLEOTIDE SEQUENCE [LARGE SCALE GENOMIC DNA]</scope>
    <source>
        <strain evidence="3">wild</strain>
    </source>
</reference>
<protein>
    <submittedName>
        <fullName evidence="2">CDC40</fullName>
    </submittedName>
</protein>
<name>A0A6J8ED71_MYTCO</name>
<accession>A0A6J8ED71</accession>
<evidence type="ECO:0000313" key="2">
    <source>
        <dbReference type="EMBL" id="CAC5417602.1"/>
    </source>
</evidence>
<dbReference type="SUPFAM" id="SSF48726">
    <property type="entry name" value="Immunoglobulin"/>
    <property type="match status" value="1"/>
</dbReference>
<keyword evidence="3" id="KW-1185">Reference proteome</keyword>
<evidence type="ECO:0000256" key="1">
    <source>
        <dbReference type="SAM" id="Phobius"/>
    </source>
</evidence>
<dbReference type="InterPro" id="IPR036179">
    <property type="entry name" value="Ig-like_dom_sf"/>
</dbReference>